<dbReference type="Gene3D" id="1.25.40.990">
    <property type="match status" value="1"/>
</dbReference>
<dbReference type="Proteomes" id="UP000677228">
    <property type="component" value="Unassembled WGS sequence"/>
</dbReference>
<name>A0A8S2G4F3_9BILA</name>
<evidence type="ECO:0000313" key="3">
    <source>
        <dbReference type="EMBL" id="CAF4454526.1"/>
    </source>
</evidence>
<dbReference type="InterPro" id="IPR045107">
    <property type="entry name" value="SAC3/GANP/THP3"/>
</dbReference>
<dbReference type="Pfam" id="PF03399">
    <property type="entry name" value="SAC3_GANP"/>
    <property type="match status" value="1"/>
</dbReference>
<feature type="non-terminal residue" evidence="2">
    <location>
        <position position="1"/>
    </location>
</feature>
<feature type="domain" description="SAC3/GANP/THP3 conserved" evidence="1">
    <location>
        <begin position="2"/>
        <end position="116"/>
    </location>
</feature>
<dbReference type="PANTHER" id="PTHR12436:SF4">
    <property type="entry name" value="LEUKOCYTE RECEPTOR CLUSTER MEMBER 8"/>
    <property type="match status" value="1"/>
</dbReference>
<dbReference type="EMBL" id="CAJNOK010058458">
    <property type="protein sequence ID" value="CAF1629452.1"/>
    <property type="molecule type" value="Genomic_DNA"/>
</dbReference>
<feature type="non-terminal residue" evidence="2">
    <location>
        <position position="137"/>
    </location>
</feature>
<evidence type="ECO:0000313" key="2">
    <source>
        <dbReference type="EMBL" id="CAF1629452.1"/>
    </source>
</evidence>
<dbReference type="GO" id="GO:0005634">
    <property type="term" value="C:nucleus"/>
    <property type="evidence" value="ECO:0007669"/>
    <property type="project" value="TreeGrafter"/>
</dbReference>
<evidence type="ECO:0000259" key="1">
    <source>
        <dbReference type="Pfam" id="PF03399"/>
    </source>
</evidence>
<comment type="caution">
    <text evidence="2">The sequence shown here is derived from an EMBL/GenBank/DDBJ whole genome shotgun (WGS) entry which is preliminary data.</text>
</comment>
<proteinExistence type="predicted"/>
<accession>A0A8S2G4F3</accession>
<dbReference type="Proteomes" id="UP000682733">
    <property type="component" value="Unassembled WGS sequence"/>
</dbReference>
<sequence>EADPTTIRPYHILEKALKFVMDKYRITNDHSYISDQLKSIRQDLMVQNIRNNFTVQVYEENARIALEMGDREQFNQCQTQLETLYASGCDHTHQTEFLTYRLMYSMLLNDYKKTTRILNNTDAVNGGDNENIELVLE</sequence>
<protein>
    <recommendedName>
        <fullName evidence="1">SAC3/GANP/THP3 conserved domain-containing protein</fullName>
    </recommendedName>
</protein>
<dbReference type="EMBL" id="CAJOBA010083963">
    <property type="protein sequence ID" value="CAF4454526.1"/>
    <property type="molecule type" value="Genomic_DNA"/>
</dbReference>
<dbReference type="AlphaFoldDB" id="A0A8S2G4F3"/>
<dbReference type="InterPro" id="IPR005062">
    <property type="entry name" value="SAC3/GANP/THP3_conserved"/>
</dbReference>
<dbReference type="PANTHER" id="PTHR12436">
    <property type="entry name" value="80 KDA MCM3-ASSOCIATED PROTEIN"/>
    <property type="match status" value="1"/>
</dbReference>
<evidence type="ECO:0000313" key="4">
    <source>
        <dbReference type="Proteomes" id="UP000677228"/>
    </source>
</evidence>
<reference evidence="2" key="1">
    <citation type="submission" date="2021-02" db="EMBL/GenBank/DDBJ databases">
        <authorList>
            <person name="Nowell W R."/>
        </authorList>
    </citation>
    <scope>NUCLEOTIDE SEQUENCE</scope>
</reference>
<gene>
    <name evidence="2" type="ORF">OVA965_LOCUS43641</name>
    <name evidence="3" type="ORF">TMI583_LOCUS45973</name>
</gene>
<organism evidence="2 4">
    <name type="scientific">Didymodactylos carnosus</name>
    <dbReference type="NCBI Taxonomy" id="1234261"/>
    <lineage>
        <taxon>Eukaryota</taxon>
        <taxon>Metazoa</taxon>
        <taxon>Spiralia</taxon>
        <taxon>Gnathifera</taxon>
        <taxon>Rotifera</taxon>
        <taxon>Eurotatoria</taxon>
        <taxon>Bdelloidea</taxon>
        <taxon>Philodinida</taxon>
        <taxon>Philodinidae</taxon>
        <taxon>Didymodactylos</taxon>
    </lineage>
</organism>